<keyword evidence="2" id="KW-1185">Reference proteome</keyword>
<dbReference type="Proteomes" id="UP000805649">
    <property type="component" value="Unassembled WGS sequence"/>
</dbReference>
<proteinExistence type="predicted"/>
<gene>
    <name evidence="1" type="ORF">CTRU02_201152</name>
</gene>
<comment type="caution">
    <text evidence="1">The sequence shown here is derived from an EMBL/GenBank/DDBJ whole genome shotgun (WGS) entry which is preliminary data.</text>
</comment>
<reference evidence="1 2" key="1">
    <citation type="journal article" date="2020" name="Phytopathology">
        <title>Genome Sequence Resources of Colletotrichum truncatum, C. plurivorum, C. musicola, and C. sojae: Four Species Pathogenic to Soybean (Glycine max).</title>
        <authorList>
            <person name="Rogerio F."/>
            <person name="Boufleur T.R."/>
            <person name="Ciampi-Guillardi M."/>
            <person name="Sukno S.A."/>
            <person name="Thon M.R."/>
            <person name="Massola Junior N.S."/>
            <person name="Baroncelli R."/>
        </authorList>
    </citation>
    <scope>NUCLEOTIDE SEQUENCE [LARGE SCALE GENOMIC DNA]</scope>
    <source>
        <strain evidence="1 2">CMES1059</strain>
    </source>
</reference>
<accession>A0ACC3ZGQ5</accession>
<organism evidence="1 2">
    <name type="scientific">Colletotrichum truncatum</name>
    <name type="common">Anthracnose fungus</name>
    <name type="synonym">Colletotrichum capsici</name>
    <dbReference type="NCBI Taxonomy" id="5467"/>
    <lineage>
        <taxon>Eukaryota</taxon>
        <taxon>Fungi</taxon>
        <taxon>Dikarya</taxon>
        <taxon>Ascomycota</taxon>
        <taxon>Pezizomycotina</taxon>
        <taxon>Sordariomycetes</taxon>
        <taxon>Hypocreomycetidae</taxon>
        <taxon>Glomerellales</taxon>
        <taxon>Glomerellaceae</taxon>
        <taxon>Colletotrichum</taxon>
        <taxon>Colletotrichum truncatum species complex</taxon>
    </lineage>
</organism>
<evidence type="ECO:0000313" key="1">
    <source>
        <dbReference type="EMBL" id="KAL0943266.1"/>
    </source>
</evidence>
<evidence type="ECO:0000313" key="2">
    <source>
        <dbReference type="Proteomes" id="UP000805649"/>
    </source>
</evidence>
<dbReference type="EMBL" id="VUJX02000001">
    <property type="protein sequence ID" value="KAL0943266.1"/>
    <property type="molecule type" value="Genomic_DNA"/>
</dbReference>
<sequence>MEQAFRRPQEILQACVRDGDLDQLQAMAAVSPELLQQKSAWGTPLDVAVRLDNVAAAQILLGAGADPLDDRGIGDVYRTAMELAAVVGNRGISRLMWEHIGIMFPDGIVDNDYSGTTKLVERCLLQAASYGHAALIGDYLEWSAASMAPFTWSDMAKRAALVNAAHRWEADVVELLLASVPYEKTTLDAALGLAIGFKSMLPSEETSGIVYGDEDEIKQYRICVGLLNAGADANGVNQGVHHIHRAIGGIVLYGALEALLEKGVDPDARAERGRTALQLLTCPIPVHDQSRETRLHEKGIRLLLQKGASVSLGDDEGESPLHWAAMNTDRDIFLQYISYFKGITPVLWSTNHHGETLLHYAAAGGRYDTIELLISRGLDINAASENSWTPILCALAPTLIGDQDNGRGVPGRRKSEQNAVKSAKLLLFSGADTDVVTAEGWTILHVVGSYLQTEEQRADGPANDDYSAAGLVYGLLVPGSYDLPPINSPARGFDQLWLSRISEVTRKGLFGSEPWGYRVNKNLSLCAETETAVVKEGLTPLHWAAEHGAVGVARVLVDRGADLETRDSTGSTPLKLAAKSEFLKDHEAIRDAVKRVLEPGNC</sequence>
<protein>
    <submittedName>
        <fullName evidence="1">Ankyrin repeat protein</fullName>
    </submittedName>
</protein>
<name>A0ACC3ZGQ5_COLTU</name>